<dbReference type="CDD" id="cd08249">
    <property type="entry name" value="enoyl_reductase_like"/>
    <property type="match status" value="1"/>
</dbReference>
<dbReference type="Proteomes" id="UP000070501">
    <property type="component" value="Unassembled WGS sequence"/>
</dbReference>
<dbReference type="EMBL" id="KQ964271">
    <property type="protein sequence ID" value="KXJ85998.1"/>
    <property type="molecule type" value="Genomic_DNA"/>
</dbReference>
<dbReference type="SUPFAM" id="SSF51735">
    <property type="entry name" value="NAD(P)-binding Rossmann-fold domains"/>
    <property type="match status" value="1"/>
</dbReference>
<dbReference type="InterPro" id="IPR047122">
    <property type="entry name" value="Trans-enoyl_RdTase-like"/>
</dbReference>
<dbReference type="Pfam" id="PF08240">
    <property type="entry name" value="ADH_N"/>
    <property type="match status" value="1"/>
</dbReference>
<dbReference type="InterPro" id="IPR036291">
    <property type="entry name" value="NAD(P)-bd_dom_sf"/>
</dbReference>
<evidence type="ECO:0000256" key="2">
    <source>
        <dbReference type="ARBA" id="ARBA00023002"/>
    </source>
</evidence>
<feature type="domain" description="Enoyl reductase (ER)" evidence="3">
    <location>
        <begin position="24"/>
        <end position="363"/>
    </location>
</feature>
<sequence length="365" mass="37859">MSTTIPQTFRAAFIDEAQAVVRVGSTSFSSPALSPDEVSIRVTATAINPVDWKVRDTGMLIQSWPAILGFDGAGVVVEVGSNFASKFQPGDRVFFQGVLGKNDSSTFQEYTRIPAHAVGKTPDAISDEAAASLSMAGVTAAVGLYHKTGRALSPAPWDAGGSKAGEGKAIVVLGGSTSVGQFVIQLARLSGYTRIVAGAGAAHTELLKGLGAHVVLDRATKGGWRDYVDAVGPSVQLDFVYDAIALDHAQLKGVQIIQALGDQAASEALVVTVGLVDDEAIAAGQGGGEGGGLRTVNVRSIVATGHHPDYRYVGEPLYESFSKWLASGELLPNHVRVVPGGLEGIEEAMQLNKAGVSGVKLIVKL</sequence>
<proteinExistence type="inferred from homology"/>
<keyword evidence="5" id="KW-1185">Reference proteome</keyword>
<dbReference type="PANTHER" id="PTHR45348:SF2">
    <property type="entry name" value="ZINC-TYPE ALCOHOL DEHYDROGENASE-LIKE PROTEIN C2E1P3.01"/>
    <property type="match status" value="1"/>
</dbReference>
<evidence type="ECO:0000256" key="1">
    <source>
        <dbReference type="ARBA" id="ARBA00008072"/>
    </source>
</evidence>
<dbReference type="AlphaFoldDB" id="A0A136IMH7"/>
<dbReference type="InParanoid" id="A0A136IMH7"/>
<dbReference type="InterPro" id="IPR020843">
    <property type="entry name" value="ER"/>
</dbReference>
<accession>A0A136IMH7</accession>
<evidence type="ECO:0000259" key="3">
    <source>
        <dbReference type="SMART" id="SM00829"/>
    </source>
</evidence>
<dbReference type="PANTHER" id="PTHR45348">
    <property type="entry name" value="HYPOTHETICAL OXIDOREDUCTASE (EUROFUNG)"/>
    <property type="match status" value="1"/>
</dbReference>
<evidence type="ECO:0000313" key="4">
    <source>
        <dbReference type="EMBL" id="KXJ85998.1"/>
    </source>
</evidence>
<dbReference type="Gene3D" id="3.40.50.720">
    <property type="entry name" value="NAD(P)-binding Rossmann-like Domain"/>
    <property type="match status" value="1"/>
</dbReference>
<dbReference type="GO" id="GO:0016651">
    <property type="term" value="F:oxidoreductase activity, acting on NAD(P)H"/>
    <property type="evidence" value="ECO:0007669"/>
    <property type="project" value="InterPro"/>
</dbReference>
<name>A0A136IMH7_9PEZI</name>
<reference evidence="5" key="1">
    <citation type="submission" date="2016-02" db="EMBL/GenBank/DDBJ databases">
        <title>Draft genome sequence of Microdochium bolleyi, a fungal endophyte of beachgrass.</title>
        <authorList>
            <consortium name="DOE Joint Genome Institute"/>
            <person name="David A.S."/>
            <person name="May G."/>
            <person name="Haridas S."/>
            <person name="Lim J."/>
            <person name="Wang M."/>
            <person name="Labutti K."/>
            <person name="Lipzen A."/>
            <person name="Barry K."/>
            <person name="Grigoriev I.V."/>
        </authorList>
    </citation>
    <scope>NUCLEOTIDE SEQUENCE [LARGE SCALE GENOMIC DNA]</scope>
    <source>
        <strain evidence="5">J235TASD1</strain>
    </source>
</reference>
<evidence type="ECO:0000313" key="5">
    <source>
        <dbReference type="Proteomes" id="UP000070501"/>
    </source>
</evidence>
<organism evidence="4 5">
    <name type="scientific">Microdochium bolleyi</name>
    <dbReference type="NCBI Taxonomy" id="196109"/>
    <lineage>
        <taxon>Eukaryota</taxon>
        <taxon>Fungi</taxon>
        <taxon>Dikarya</taxon>
        <taxon>Ascomycota</taxon>
        <taxon>Pezizomycotina</taxon>
        <taxon>Sordariomycetes</taxon>
        <taxon>Xylariomycetidae</taxon>
        <taxon>Xylariales</taxon>
        <taxon>Microdochiaceae</taxon>
        <taxon>Microdochium</taxon>
    </lineage>
</organism>
<dbReference type="STRING" id="196109.A0A136IMH7"/>
<gene>
    <name evidence="4" type="ORF">Micbo1qcDRAFT_219850</name>
</gene>
<dbReference type="OrthoDB" id="10257049at2759"/>
<keyword evidence="2" id="KW-0560">Oxidoreductase</keyword>
<dbReference type="Gene3D" id="3.90.180.10">
    <property type="entry name" value="Medium-chain alcohol dehydrogenases, catalytic domain"/>
    <property type="match status" value="1"/>
</dbReference>
<dbReference type="InterPro" id="IPR013154">
    <property type="entry name" value="ADH-like_N"/>
</dbReference>
<dbReference type="InterPro" id="IPR011032">
    <property type="entry name" value="GroES-like_sf"/>
</dbReference>
<dbReference type="SUPFAM" id="SSF50129">
    <property type="entry name" value="GroES-like"/>
    <property type="match status" value="1"/>
</dbReference>
<protein>
    <submittedName>
        <fullName evidence="4">Chaperonin 10-like protein</fullName>
    </submittedName>
</protein>
<dbReference type="SMART" id="SM00829">
    <property type="entry name" value="PKS_ER"/>
    <property type="match status" value="1"/>
</dbReference>
<comment type="similarity">
    <text evidence="1">Belongs to the zinc-containing alcohol dehydrogenase family.</text>
</comment>